<dbReference type="InParanoid" id="G4ZYJ0"/>
<sequence>MSAKKKRNSYSIGFKRSVAGEYKKCVNGFGFVALAAKHKIPSSSIVQKWVEQLGAMKDVAKDRQRSTRTTRRLPGADYKPEYQQLEVQLHEWVEGRNRKGRRV</sequence>
<protein>
    <recommendedName>
        <fullName evidence="3">Brinker DNA-binding domain-containing protein</fullName>
    </recommendedName>
</protein>
<dbReference type="AlphaFoldDB" id="G4ZYJ0"/>
<keyword evidence="2" id="KW-1185">Reference proteome</keyword>
<dbReference type="SMR" id="G4ZYJ0"/>
<dbReference type="RefSeq" id="XP_009533082.1">
    <property type="nucleotide sequence ID" value="XM_009534787.1"/>
</dbReference>
<evidence type="ECO:0008006" key="3">
    <source>
        <dbReference type="Google" id="ProtNLM"/>
    </source>
</evidence>
<dbReference type="KEGG" id="psoj:PHYSODRAFT_516026"/>
<proteinExistence type="predicted"/>
<gene>
    <name evidence="1" type="ORF">PHYSODRAFT_516026</name>
</gene>
<dbReference type="GeneID" id="20659754"/>
<organism evidence="1 2">
    <name type="scientific">Phytophthora sojae (strain P6497)</name>
    <name type="common">Soybean stem and root rot agent</name>
    <name type="synonym">Phytophthora megasperma f. sp. glycines</name>
    <dbReference type="NCBI Taxonomy" id="1094619"/>
    <lineage>
        <taxon>Eukaryota</taxon>
        <taxon>Sar</taxon>
        <taxon>Stramenopiles</taxon>
        <taxon>Oomycota</taxon>
        <taxon>Peronosporomycetes</taxon>
        <taxon>Peronosporales</taxon>
        <taxon>Peronosporaceae</taxon>
        <taxon>Phytophthora</taxon>
    </lineage>
</organism>
<reference evidence="1 2" key="1">
    <citation type="journal article" date="2006" name="Science">
        <title>Phytophthora genome sequences uncover evolutionary origins and mechanisms of pathogenesis.</title>
        <authorList>
            <person name="Tyler B.M."/>
            <person name="Tripathy S."/>
            <person name="Zhang X."/>
            <person name="Dehal P."/>
            <person name="Jiang R.H."/>
            <person name="Aerts A."/>
            <person name="Arredondo F.D."/>
            <person name="Baxter L."/>
            <person name="Bensasson D."/>
            <person name="Beynon J.L."/>
            <person name="Chapman J."/>
            <person name="Damasceno C.M."/>
            <person name="Dorrance A.E."/>
            <person name="Dou D."/>
            <person name="Dickerman A.W."/>
            <person name="Dubchak I.L."/>
            <person name="Garbelotto M."/>
            <person name="Gijzen M."/>
            <person name="Gordon S.G."/>
            <person name="Govers F."/>
            <person name="Grunwald N.J."/>
            <person name="Huang W."/>
            <person name="Ivors K.L."/>
            <person name="Jones R.W."/>
            <person name="Kamoun S."/>
            <person name="Krampis K."/>
            <person name="Lamour K.H."/>
            <person name="Lee M.K."/>
            <person name="McDonald W.H."/>
            <person name="Medina M."/>
            <person name="Meijer H.J."/>
            <person name="Nordberg E.K."/>
            <person name="Maclean D.J."/>
            <person name="Ospina-Giraldo M.D."/>
            <person name="Morris P.F."/>
            <person name="Phuntumart V."/>
            <person name="Putnam N.H."/>
            <person name="Rash S."/>
            <person name="Rose J.K."/>
            <person name="Sakihama Y."/>
            <person name="Salamov A.A."/>
            <person name="Savidor A."/>
            <person name="Scheuring C.F."/>
            <person name="Smith B.M."/>
            <person name="Sobral B.W."/>
            <person name="Terry A."/>
            <person name="Torto-Alalibo T.A."/>
            <person name="Win J."/>
            <person name="Xu Z."/>
            <person name="Zhang H."/>
            <person name="Grigoriev I.V."/>
            <person name="Rokhsar D.S."/>
            <person name="Boore J.L."/>
        </authorList>
    </citation>
    <scope>NUCLEOTIDE SEQUENCE [LARGE SCALE GENOMIC DNA]</scope>
    <source>
        <strain evidence="1 2">P6497</strain>
    </source>
</reference>
<name>G4ZYJ0_PHYSP</name>
<accession>G4ZYJ0</accession>
<evidence type="ECO:0000313" key="1">
    <source>
        <dbReference type="EMBL" id="EGZ12749.1"/>
    </source>
</evidence>
<evidence type="ECO:0000313" key="2">
    <source>
        <dbReference type="Proteomes" id="UP000002640"/>
    </source>
</evidence>
<dbReference type="EMBL" id="JH159157">
    <property type="protein sequence ID" value="EGZ12749.1"/>
    <property type="molecule type" value="Genomic_DNA"/>
</dbReference>
<dbReference type="Proteomes" id="UP000002640">
    <property type="component" value="Unassembled WGS sequence"/>
</dbReference>